<dbReference type="Pfam" id="PF14580">
    <property type="entry name" value="LRR_9"/>
    <property type="match status" value="1"/>
</dbReference>
<protein>
    <submittedName>
        <fullName evidence="5">Uncharacterized protein</fullName>
    </submittedName>
</protein>
<evidence type="ECO:0000256" key="2">
    <source>
        <dbReference type="ARBA" id="ARBA00022737"/>
    </source>
</evidence>
<feature type="compositionally biased region" description="Acidic residues" evidence="4">
    <location>
        <begin position="152"/>
        <end position="195"/>
    </location>
</feature>
<evidence type="ECO:0000313" key="6">
    <source>
        <dbReference type="Proteomes" id="UP001212841"/>
    </source>
</evidence>
<sequence length="419" mass="45509">MAELLHHPNPATVHSLIFDNHKIASISQLLTPTAANGAAHSVHSLAEYVNVSHISLSNCGLTSLEGFPKLPNLQRLILTDNKIKNGLEALAAAGLDQLSFLDLSGNRVADYQVVSALKQLPNLKRIGLIQCPIADAADYQANIFATLPGLELVDDTDRDGNTVEEFDDDEGEEDEEDVDEYEEDEEEGGDEETDEAAVLTNQAGDVEEYSEDGEGDDGEYSEADQEEDLGDGEGDEEDAEGSEQEEEPPQEELEEFDEDEEEEEESEQPPAADDDSDEGEEDDEEAEEEFAGLPSHSHHTTGGKGLPSNHALYANLNNDDDEEEEGGYGGDSLLGDLLSAEPLGDDDQDLDFVPGPDLEDFDFIDEEEGDEAGGAGKRKREEEQDPLSMGMEEYLNGGNQLGDFDDGWLDGPGAKRQKS</sequence>
<dbReference type="InterPro" id="IPR032675">
    <property type="entry name" value="LRR_dom_sf"/>
</dbReference>
<feature type="compositionally biased region" description="Acidic residues" evidence="4">
    <location>
        <begin position="357"/>
        <end position="371"/>
    </location>
</feature>
<reference evidence="5" key="1">
    <citation type="submission" date="2020-05" db="EMBL/GenBank/DDBJ databases">
        <title>Phylogenomic resolution of chytrid fungi.</title>
        <authorList>
            <person name="Stajich J.E."/>
            <person name="Amses K."/>
            <person name="Simmons R."/>
            <person name="Seto K."/>
            <person name="Myers J."/>
            <person name="Bonds A."/>
            <person name="Quandt C.A."/>
            <person name="Barry K."/>
            <person name="Liu P."/>
            <person name="Grigoriev I."/>
            <person name="Longcore J.E."/>
            <person name="James T.Y."/>
        </authorList>
    </citation>
    <scope>NUCLEOTIDE SEQUENCE</scope>
    <source>
        <strain evidence="5">JEL0318</strain>
    </source>
</reference>
<dbReference type="Proteomes" id="UP001212841">
    <property type="component" value="Unassembled WGS sequence"/>
</dbReference>
<keyword evidence="2" id="KW-0677">Repeat</keyword>
<accession>A0AAD5SDJ0</accession>
<keyword evidence="6" id="KW-1185">Reference proteome</keyword>
<feature type="compositionally biased region" description="Acidic residues" evidence="4">
    <location>
        <begin position="205"/>
        <end position="290"/>
    </location>
</feature>
<feature type="region of interest" description="Disordered" evidence="4">
    <location>
        <begin position="152"/>
        <end position="419"/>
    </location>
</feature>
<comment type="similarity">
    <text evidence="3">Belongs to the ANP32 family.</text>
</comment>
<dbReference type="Gene3D" id="3.80.10.10">
    <property type="entry name" value="Ribonuclease Inhibitor"/>
    <property type="match status" value="1"/>
</dbReference>
<name>A0AAD5SDJ0_9FUNG</name>
<dbReference type="PANTHER" id="PTHR11375">
    <property type="entry name" value="ACIDIC LEUCINE-RICH NUCLEAR PHOSPHOPROTEIN 32"/>
    <property type="match status" value="1"/>
</dbReference>
<evidence type="ECO:0000256" key="3">
    <source>
        <dbReference type="ARBA" id="ARBA00025777"/>
    </source>
</evidence>
<dbReference type="SUPFAM" id="SSF52058">
    <property type="entry name" value="L domain-like"/>
    <property type="match status" value="1"/>
</dbReference>
<proteinExistence type="inferred from homology"/>
<evidence type="ECO:0000256" key="1">
    <source>
        <dbReference type="ARBA" id="ARBA00022614"/>
    </source>
</evidence>
<dbReference type="GO" id="GO:0042393">
    <property type="term" value="F:histone binding"/>
    <property type="evidence" value="ECO:0007669"/>
    <property type="project" value="TreeGrafter"/>
</dbReference>
<evidence type="ECO:0000256" key="4">
    <source>
        <dbReference type="SAM" id="MobiDB-lite"/>
    </source>
</evidence>
<organism evidence="5 6">
    <name type="scientific">Rhizophlyctis rosea</name>
    <dbReference type="NCBI Taxonomy" id="64517"/>
    <lineage>
        <taxon>Eukaryota</taxon>
        <taxon>Fungi</taxon>
        <taxon>Fungi incertae sedis</taxon>
        <taxon>Chytridiomycota</taxon>
        <taxon>Chytridiomycota incertae sedis</taxon>
        <taxon>Chytridiomycetes</taxon>
        <taxon>Rhizophlyctidales</taxon>
        <taxon>Rhizophlyctidaceae</taxon>
        <taxon>Rhizophlyctis</taxon>
    </lineage>
</organism>
<dbReference type="PANTHER" id="PTHR11375:SF0">
    <property type="entry name" value="ACIDIC LEUCINE-RICH NUCLEAR PHOSPHOPROTEIN 32 FAMILY MEMBER A"/>
    <property type="match status" value="1"/>
</dbReference>
<dbReference type="AlphaFoldDB" id="A0AAD5SDJ0"/>
<dbReference type="InterPro" id="IPR045081">
    <property type="entry name" value="AN32"/>
</dbReference>
<gene>
    <name evidence="5" type="ORF">HK097_007648</name>
</gene>
<comment type="caution">
    <text evidence="5">The sequence shown here is derived from an EMBL/GenBank/DDBJ whole genome shotgun (WGS) entry which is preliminary data.</text>
</comment>
<dbReference type="EMBL" id="JADGJD010000404">
    <property type="protein sequence ID" value="KAJ3051371.1"/>
    <property type="molecule type" value="Genomic_DNA"/>
</dbReference>
<dbReference type="GO" id="GO:0005634">
    <property type="term" value="C:nucleus"/>
    <property type="evidence" value="ECO:0007669"/>
    <property type="project" value="TreeGrafter"/>
</dbReference>
<keyword evidence="1" id="KW-0433">Leucine-rich repeat</keyword>
<evidence type="ECO:0000313" key="5">
    <source>
        <dbReference type="EMBL" id="KAJ3051371.1"/>
    </source>
</evidence>